<dbReference type="EMBL" id="FLMQ01000056">
    <property type="protein sequence ID" value="SBP88955.1"/>
    <property type="molecule type" value="Genomic_DNA"/>
</dbReference>
<organism evidence="1 2">
    <name type="scientific">Thiomonas delicata</name>
    <name type="common">Thiomonas cuprina</name>
    <dbReference type="NCBI Taxonomy" id="364030"/>
    <lineage>
        <taxon>Bacteria</taxon>
        <taxon>Pseudomonadati</taxon>
        <taxon>Pseudomonadota</taxon>
        <taxon>Betaproteobacteria</taxon>
        <taxon>Burkholderiales</taxon>
        <taxon>Thiomonas</taxon>
    </lineage>
</organism>
<dbReference type="OrthoDB" id="9131312at2"/>
<keyword evidence="2" id="KW-1185">Reference proteome</keyword>
<dbReference type="AlphaFoldDB" id="A0A238D6T4"/>
<evidence type="ECO:0000313" key="1">
    <source>
        <dbReference type="EMBL" id="SBP88955.1"/>
    </source>
</evidence>
<reference evidence="1 2" key="1">
    <citation type="submission" date="2016-06" db="EMBL/GenBank/DDBJ databases">
        <authorList>
            <person name="Kjaerup R.B."/>
            <person name="Dalgaard T.S."/>
            <person name="Juul-Madsen H.R."/>
        </authorList>
    </citation>
    <scope>NUCLEOTIDE SEQUENCE [LARGE SCALE GENOMIC DNA]</scope>
    <source>
        <strain evidence="1 2">DSM 16361</strain>
    </source>
</reference>
<proteinExistence type="predicted"/>
<name>A0A238D6T4_THIDL</name>
<dbReference type="RefSeq" id="WP_094161198.1">
    <property type="nucleotide sequence ID" value="NZ_LT592171.1"/>
</dbReference>
<evidence type="ECO:0000313" key="2">
    <source>
        <dbReference type="Proteomes" id="UP000214566"/>
    </source>
</evidence>
<protein>
    <submittedName>
        <fullName evidence="1">Uncharacterized protein</fullName>
    </submittedName>
</protein>
<gene>
    <name evidence="1" type="ORF">THIARS_70575</name>
</gene>
<accession>A0A238D6T4</accession>
<dbReference type="Proteomes" id="UP000214566">
    <property type="component" value="Unassembled WGS sequence"/>
</dbReference>
<sequence length="308" mass="34199">MPKPLILGQLLEIEARIKQGLPIDEYERQQHAAAKEVFKSAIEDFQERYASIVEQCRPALIKLPDLFQQVGQWYKAISDRLAPVFAEMVVAFREMPPGLQSALLTLGENGWYLDGELGLSDLWSLEELLLDGQVPQVDSILTQHYEDRLNDIEGHLIAALPNREKIFRAAFAAHRRGEFELSVPVLLAQSDGACLDLTGYHLFMKDRATGKPKASLHVTASARDALSTAMLSPLANVLPINASEGDRKRRIQDQGLTDWRELNRHLVLHGESFDYGTQMNSLKAVSLINYLVGVLAKAGDGSSDAVIS</sequence>